<protein>
    <submittedName>
        <fullName evidence="1">Uncharacterized protein</fullName>
    </submittedName>
</protein>
<dbReference type="AlphaFoldDB" id="K1PFX6"/>
<proteinExistence type="predicted"/>
<name>K1PFX6_MAGGI</name>
<dbReference type="HOGENOM" id="CLU_2833656_0_0_1"/>
<sequence>MASARHSEHEVKIQKVKNMAVVCCEDQAAMIVGDAVALLLDGGVWWPGACSLTEKMIEEEDIQEDE</sequence>
<dbReference type="InParanoid" id="K1PFX6"/>
<dbReference type="EMBL" id="JH821826">
    <property type="protein sequence ID" value="EKC17774.1"/>
    <property type="molecule type" value="Genomic_DNA"/>
</dbReference>
<organism evidence="1">
    <name type="scientific">Magallana gigas</name>
    <name type="common">Pacific oyster</name>
    <name type="synonym">Crassostrea gigas</name>
    <dbReference type="NCBI Taxonomy" id="29159"/>
    <lineage>
        <taxon>Eukaryota</taxon>
        <taxon>Metazoa</taxon>
        <taxon>Spiralia</taxon>
        <taxon>Lophotrochozoa</taxon>
        <taxon>Mollusca</taxon>
        <taxon>Bivalvia</taxon>
        <taxon>Autobranchia</taxon>
        <taxon>Pteriomorphia</taxon>
        <taxon>Ostreida</taxon>
        <taxon>Ostreoidea</taxon>
        <taxon>Ostreidae</taxon>
        <taxon>Magallana</taxon>
    </lineage>
</organism>
<reference evidence="1" key="1">
    <citation type="journal article" date="2012" name="Nature">
        <title>The oyster genome reveals stress adaptation and complexity of shell formation.</title>
        <authorList>
            <person name="Zhang G."/>
            <person name="Fang X."/>
            <person name="Guo X."/>
            <person name="Li L."/>
            <person name="Luo R."/>
            <person name="Xu F."/>
            <person name="Yang P."/>
            <person name="Zhang L."/>
            <person name="Wang X."/>
            <person name="Qi H."/>
            <person name="Xiong Z."/>
            <person name="Que H."/>
            <person name="Xie Y."/>
            <person name="Holland P.W."/>
            <person name="Paps J."/>
            <person name="Zhu Y."/>
            <person name="Wu F."/>
            <person name="Chen Y."/>
            <person name="Wang J."/>
            <person name="Peng C."/>
            <person name="Meng J."/>
            <person name="Yang L."/>
            <person name="Liu J."/>
            <person name="Wen B."/>
            <person name="Zhang N."/>
            <person name="Huang Z."/>
            <person name="Zhu Q."/>
            <person name="Feng Y."/>
            <person name="Mount A."/>
            <person name="Hedgecock D."/>
            <person name="Xu Z."/>
            <person name="Liu Y."/>
            <person name="Domazet-Loso T."/>
            <person name="Du Y."/>
            <person name="Sun X."/>
            <person name="Zhang S."/>
            <person name="Liu B."/>
            <person name="Cheng P."/>
            <person name="Jiang X."/>
            <person name="Li J."/>
            <person name="Fan D."/>
            <person name="Wang W."/>
            <person name="Fu W."/>
            <person name="Wang T."/>
            <person name="Wang B."/>
            <person name="Zhang J."/>
            <person name="Peng Z."/>
            <person name="Li Y."/>
            <person name="Li N."/>
            <person name="Wang J."/>
            <person name="Chen M."/>
            <person name="He Y."/>
            <person name="Tan F."/>
            <person name="Song X."/>
            <person name="Zheng Q."/>
            <person name="Huang R."/>
            <person name="Yang H."/>
            <person name="Du X."/>
            <person name="Chen L."/>
            <person name="Yang M."/>
            <person name="Gaffney P.M."/>
            <person name="Wang S."/>
            <person name="Luo L."/>
            <person name="She Z."/>
            <person name="Ming Y."/>
            <person name="Huang W."/>
            <person name="Zhang S."/>
            <person name="Huang B."/>
            <person name="Zhang Y."/>
            <person name="Qu T."/>
            <person name="Ni P."/>
            <person name="Miao G."/>
            <person name="Wang J."/>
            <person name="Wang Q."/>
            <person name="Steinberg C.E."/>
            <person name="Wang H."/>
            <person name="Li N."/>
            <person name="Qian L."/>
            <person name="Zhang G."/>
            <person name="Li Y."/>
            <person name="Yang H."/>
            <person name="Liu X."/>
            <person name="Wang J."/>
            <person name="Yin Y."/>
            <person name="Wang J."/>
        </authorList>
    </citation>
    <scope>NUCLEOTIDE SEQUENCE [LARGE SCALE GENOMIC DNA]</scope>
    <source>
        <strain evidence="1">05x7-T-G4-1.051#20</strain>
    </source>
</reference>
<evidence type="ECO:0000313" key="1">
    <source>
        <dbReference type="EMBL" id="EKC17774.1"/>
    </source>
</evidence>
<accession>K1PFX6</accession>
<gene>
    <name evidence="1" type="ORF">CGI_10000219</name>
</gene>